<dbReference type="EMBL" id="JAVXUP010001433">
    <property type="protein sequence ID" value="KAK3011736.1"/>
    <property type="molecule type" value="Genomic_DNA"/>
</dbReference>
<dbReference type="Proteomes" id="UP001188597">
    <property type="component" value="Unassembled WGS sequence"/>
</dbReference>
<keyword evidence="3" id="KW-1185">Reference proteome</keyword>
<dbReference type="AlphaFoldDB" id="A0AA88VM85"/>
<protein>
    <submittedName>
        <fullName evidence="2">Uncharacterized protein</fullName>
    </submittedName>
</protein>
<evidence type="ECO:0000256" key="1">
    <source>
        <dbReference type="SAM" id="Phobius"/>
    </source>
</evidence>
<proteinExistence type="predicted"/>
<reference evidence="2" key="1">
    <citation type="submission" date="2022-12" db="EMBL/GenBank/DDBJ databases">
        <title>Draft genome assemblies for two species of Escallonia (Escalloniales).</title>
        <authorList>
            <person name="Chanderbali A."/>
            <person name="Dervinis C."/>
            <person name="Anghel I."/>
            <person name="Soltis D."/>
            <person name="Soltis P."/>
            <person name="Zapata F."/>
        </authorList>
    </citation>
    <scope>NUCLEOTIDE SEQUENCE</scope>
    <source>
        <strain evidence="2">UCBG64.0493</strain>
        <tissue evidence="2">Leaf</tissue>
    </source>
</reference>
<feature type="transmembrane region" description="Helical" evidence="1">
    <location>
        <begin position="58"/>
        <end position="74"/>
    </location>
</feature>
<feature type="transmembrane region" description="Helical" evidence="1">
    <location>
        <begin position="6"/>
        <end position="29"/>
    </location>
</feature>
<keyword evidence="1" id="KW-1133">Transmembrane helix</keyword>
<sequence>MKDAIEAQFVAAAVAVEVVFAAVEVAVAVVKEKEEVVVVGIVVVMLVALGLVGEGTEVAMIVVMVGIVVVMLIGKRGHHSRDYAQPKAWVEHQRMTPYAAYKYVRSMRPKLHLASSQWKIYVLIGWLVGV</sequence>
<keyword evidence="1" id="KW-0472">Membrane</keyword>
<accession>A0AA88VM85</accession>
<comment type="caution">
    <text evidence="2">The sequence shown here is derived from an EMBL/GenBank/DDBJ whole genome shotgun (WGS) entry which is preliminary data.</text>
</comment>
<keyword evidence="1" id="KW-0812">Transmembrane</keyword>
<evidence type="ECO:0000313" key="2">
    <source>
        <dbReference type="EMBL" id="KAK3011736.1"/>
    </source>
</evidence>
<name>A0AA88VM85_9ASTE</name>
<evidence type="ECO:0000313" key="3">
    <source>
        <dbReference type="Proteomes" id="UP001188597"/>
    </source>
</evidence>
<gene>
    <name evidence="2" type="ORF">RJ639_012646</name>
</gene>
<organism evidence="2 3">
    <name type="scientific">Escallonia herrerae</name>
    <dbReference type="NCBI Taxonomy" id="1293975"/>
    <lineage>
        <taxon>Eukaryota</taxon>
        <taxon>Viridiplantae</taxon>
        <taxon>Streptophyta</taxon>
        <taxon>Embryophyta</taxon>
        <taxon>Tracheophyta</taxon>
        <taxon>Spermatophyta</taxon>
        <taxon>Magnoliopsida</taxon>
        <taxon>eudicotyledons</taxon>
        <taxon>Gunneridae</taxon>
        <taxon>Pentapetalae</taxon>
        <taxon>asterids</taxon>
        <taxon>campanulids</taxon>
        <taxon>Escalloniales</taxon>
        <taxon>Escalloniaceae</taxon>
        <taxon>Escallonia</taxon>
    </lineage>
</organism>
<feature type="transmembrane region" description="Helical" evidence="1">
    <location>
        <begin position="36"/>
        <end position="52"/>
    </location>
</feature>